<dbReference type="GeneID" id="93288828"/>
<gene>
    <name evidence="2" type="ORF">HMPREF3186_00651</name>
</gene>
<evidence type="ECO:0000313" key="3">
    <source>
        <dbReference type="Proteomes" id="UP000070355"/>
    </source>
</evidence>
<protein>
    <submittedName>
        <fullName evidence="2">Putative neutral zinc metallopeptidase</fullName>
    </submittedName>
</protein>
<dbReference type="EMBL" id="LSDC01000043">
    <property type="protein sequence ID" value="KXB61097.1"/>
    <property type="molecule type" value="Genomic_DNA"/>
</dbReference>
<proteinExistence type="predicted"/>
<dbReference type="PATRIC" id="fig|1379.3.peg.632"/>
<dbReference type="RefSeq" id="WP_003144833.1">
    <property type="nucleotide sequence ID" value="NZ_CP083637.1"/>
</dbReference>
<feature type="transmembrane region" description="Helical" evidence="1">
    <location>
        <begin position="157"/>
        <end position="179"/>
    </location>
</feature>
<dbReference type="Proteomes" id="UP000070355">
    <property type="component" value="Unassembled WGS sequence"/>
</dbReference>
<feature type="transmembrane region" description="Helical" evidence="1">
    <location>
        <begin position="126"/>
        <end position="151"/>
    </location>
</feature>
<organism evidence="2 3">
    <name type="scientific">Gemella haemolysans</name>
    <dbReference type="NCBI Taxonomy" id="1379"/>
    <lineage>
        <taxon>Bacteria</taxon>
        <taxon>Bacillati</taxon>
        <taxon>Bacillota</taxon>
        <taxon>Bacilli</taxon>
        <taxon>Bacillales</taxon>
        <taxon>Gemellaceae</taxon>
        <taxon>Gemella</taxon>
    </lineage>
</organism>
<reference evidence="3" key="1">
    <citation type="submission" date="2016-01" db="EMBL/GenBank/DDBJ databases">
        <authorList>
            <person name="Mitreva M."/>
            <person name="Pepin K.H."/>
            <person name="Mihindukulasuriya K.A."/>
            <person name="Fulton R."/>
            <person name="Fronick C."/>
            <person name="O'Laughlin M."/>
            <person name="Miner T."/>
            <person name="Herter B."/>
            <person name="Rosa B.A."/>
            <person name="Cordes M."/>
            <person name="Tomlinson C."/>
            <person name="Wollam A."/>
            <person name="Palsikar V.B."/>
            <person name="Mardis E.R."/>
            <person name="Wilson R.K."/>
        </authorList>
    </citation>
    <scope>NUCLEOTIDE SEQUENCE [LARGE SCALE GENOMIC DNA]</scope>
    <source>
        <strain evidence="3">DNF01167</strain>
    </source>
</reference>
<comment type="caution">
    <text evidence="2">The sequence shown here is derived from an EMBL/GenBank/DDBJ whole genome shotgun (WGS) entry which is preliminary data.</text>
</comment>
<feature type="transmembrane region" description="Helical" evidence="1">
    <location>
        <begin position="213"/>
        <end position="235"/>
    </location>
</feature>
<accession>A0A134A073</accession>
<sequence length="241" mass="26878">MPLGYYGMSGSYILYFLLIMLIPLWAQFKVKRTYERYKKVRTKSGLTGKEVAEIIMQANGITGVRVVRGEVELSDHYDPTNNIVVLSPIVHDQPTVASVAIAAHEIGHVIQDKVADYKPMRWRHSLVPLANLGGNLSTILIMVGFLLTGLIGQFGYTVAWVGVGFMLFAVLFQVVTLPVEFDASKRALEQVVDLNIVDDQEHRHCRKVLTAAALTYVAAAVVALMEMLRFVFILLNSNNRN</sequence>
<keyword evidence="1" id="KW-1133">Transmembrane helix</keyword>
<name>A0A134A073_9BACL</name>
<keyword evidence="1" id="KW-0472">Membrane</keyword>
<dbReference type="Pfam" id="PF04298">
    <property type="entry name" value="Zn_peptidase_2"/>
    <property type="match status" value="1"/>
</dbReference>
<evidence type="ECO:0000256" key="1">
    <source>
        <dbReference type="SAM" id="Phobius"/>
    </source>
</evidence>
<dbReference type="STRING" id="1379.HMPREF3186_00651"/>
<evidence type="ECO:0000313" key="2">
    <source>
        <dbReference type="EMBL" id="KXB61097.1"/>
    </source>
</evidence>
<dbReference type="PANTHER" id="PTHR36434">
    <property type="entry name" value="MEMBRANE PROTEASE YUGP-RELATED"/>
    <property type="match status" value="1"/>
</dbReference>
<keyword evidence="1" id="KW-0812">Transmembrane</keyword>
<dbReference type="AlphaFoldDB" id="A0A134A073"/>
<dbReference type="PANTHER" id="PTHR36434:SF1">
    <property type="entry name" value="MEMBRANE PROTEASE YUGP-RELATED"/>
    <property type="match status" value="1"/>
</dbReference>
<dbReference type="InterPro" id="IPR007395">
    <property type="entry name" value="Zn_peptidase_2"/>
</dbReference>
<feature type="transmembrane region" description="Helical" evidence="1">
    <location>
        <begin position="12"/>
        <end position="30"/>
    </location>
</feature>